<dbReference type="SMART" id="SM00343">
    <property type="entry name" value="ZnF_C2HC"/>
    <property type="match status" value="1"/>
</dbReference>
<keyword evidence="1" id="KW-0479">Metal-binding</keyword>
<gene>
    <name evidence="4" type="ORF">Tco_0956094</name>
</gene>
<keyword evidence="1" id="KW-0862">Zinc</keyword>
<organism evidence="4 5">
    <name type="scientific">Tanacetum coccineum</name>
    <dbReference type="NCBI Taxonomy" id="301880"/>
    <lineage>
        <taxon>Eukaryota</taxon>
        <taxon>Viridiplantae</taxon>
        <taxon>Streptophyta</taxon>
        <taxon>Embryophyta</taxon>
        <taxon>Tracheophyta</taxon>
        <taxon>Spermatophyta</taxon>
        <taxon>Magnoliopsida</taxon>
        <taxon>eudicotyledons</taxon>
        <taxon>Gunneridae</taxon>
        <taxon>Pentapetalae</taxon>
        <taxon>asterids</taxon>
        <taxon>campanulids</taxon>
        <taxon>Asterales</taxon>
        <taxon>Asteraceae</taxon>
        <taxon>Asteroideae</taxon>
        <taxon>Anthemideae</taxon>
        <taxon>Anthemidinae</taxon>
        <taxon>Tanacetum</taxon>
    </lineage>
</organism>
<dbReference type="InterPro" id="IPR036875">
    <property type="entry name" value="Znf_CCHC_sf"/>
</dbReference>
<dbReference type="SUPFAM" id="SSF57756">
    <property type="entry name" value="Retrovirus zinc finger-like domains"/>
    <property type="match status" value="1"/>
</dbReference>
<keyword evidence="1" id="KW-0863">Zinc-finger</keyword>
<dbReference type="Pfam" id="PF14223">
    <property type="entry name" value="Retrotran_gag_2"/>
    <property type="match status" value="1"/>
</dbReference>
<keyword evidence="5" id="KW-1185">Reference proteome</keyword>
<reference evidence="4" key="1">
    <citation type="journal article" date="2022" name="Int. J. Mol. Sci.">
        <title>Draft Genome of Tanacetum Coccineum: Genomic Comparison of Closely Related Tanacetum-Family Plants.</title>
        <authorList>
            <person name="Yamashiro T."/>
            <person name="Shiraishi A."/>
            <person name="Nakayama K."/>
            <person name="Satake H."/>
        </authorList>
    </citation>
    <scope>NUCLEOTIDE SEQUENCE</scope>
</reference>
<evidence type="ECO:0000313" key="5">
    <source>
        <dbReference type="Proteomes" id="UP001151760"/>
    </source>
</evidence>
<evidence type="ECO:0000259" key="3">
    <source>
        <dbReference type="PROSITE" id="PS50158"/>
    </source>
</evidence>
<feature type="region of interest" description="Disordered" evidence="2">
    <location>
        <begin position="197"/>
        <end position="216"/>
    </location>
</feature>
<dbReference type="PROSITE" id="PS50158">
    <property type="entry name" value="ZF_CCHC"/>
    <property type="match status" value="1"/>
</dbReference>
<sequence>MDLETAQTTTTAKLPILNQENENSFKPAAQTTINADGTSTSLIPGPVTTEEKAQKKNDVKARSMLLMALPNEHLMTFNQYKDAKTLFAAIQTRFGGNEATKKTQKTLLKQMYENFSAPSTESLDSIFNRLQKIVSQLAILGENISQEDLNLKFLRSLPSEWNTHVVVWRNKPDLDTMSFDDLYNNFKIVEQEVKGTASSSSSSSSQNMAFVSSPSSTNEVNTAYGVSTANTQVSPASTQVSTASTQVSTANLSDDTVYAFLASQPNGSQLVYEDLEQIHEDDIEEMDLKWQLALLSMRTRRFFQKTGRKITINGSDTAGYDKSKVECFNCHKMGHFARECRGPRNQDSRNLFNNLLFFNFRCSSMDPIIPLGQKNTLAEYMILSSADNRPPMLDKDLYDSWKSRMELYMQNRENKRMILESVENGPLIWHTIEENGVTRCYDIFVWQGAHLGIDAGIEEVAFDFLSEGIKEDGKYFCSAESSF</sequence>
<accession>A0ABQ5E936</accession>
<evidence type="ECO:0000256" key="1">
    <source>
        <dbReference type="PROSITE-ProRule" id="PRU00047"/>
    </source>
</evidence>
<name>A0ABQ5E936_9ASTR</name>
<dbReference type="PANTHER" id="PTHR35317">
    <property type="entry name" value="OS04G0629600 PROTEIN"/>
    <property type="match status" value="1"/>
</dbReference>
<comment type="caution">
    <text evidence="4">The sequence shown here is derived from an EMBL/GenBank/DDBJ whole genome shotgun (WGS) entry which is preliminary data.</text>
</comment>
<dbReference type="Proteomes" id="UP001151760">
    <property type="component" value="Unassembled WGS sequence"/>
</dbReference>
<protein>
    <submittedName>
        <fullName evidence="4">Ribonuclease H-like domain-containing protein</fullName>
    </submittedName>
</protein>
<evidence type="ECO:0000256" key="2">
    <source>
        <dbReference type="SAM" id="MobiDB-lite"/>
    </source>
</evidence>
<feature type="region of interest" description="Disordered" evidence="2">
    <location>
        <begin position="1"/>
        <end position="22"/>
    </location>
</feature>
<dbReference type="InterPro" id="IPR001878">
    <property type="entry name" value="Znf_CCHC"/>
</dbReference>
<reference evidence="4" key="2">
    <citation type="submission" date="2022-01" db="EMBL/GenBank/DDBJ databases">
        <authorList>
            <person name="Yamashiro T."/>
            <person name="Shiraishi A."/>
            <person name="Satake H."/>
            <person name="Nakayama K."/>
        </authorList>
    </citation>
    <scope>NUCLEOTIDE SEQUENCE</scope>
</reference>
<dbReference type="PANTHER" id="PTHR35317:SF23">
    <property type="entry name" value="OS04G0629600 PROTEIN"/>
    <property type="match status" value="1"/>
</dbReference>
<dbReference type="Pfam" id="PF00098">
    <property type="entry name" value="zf-CCHC"/>
    <property type="match status" value="1"/>
</dbReference>
<dbReference type="EMBL" id="BQNB010016062">
    <property type="protein sequence ID" value="GJT47379.1"/>
    <property type="molecule type" value="Genomic_DNA"/>
</dbReference>
<feature type="domain" description="CCHC-type" evidence="3">
    <location>
        <begin position="327"/>
        <end position="341"/>
    </location>
</feature>
<feature type="compositionally biased region" description="Polar residues" evidence="2">
    <location>
        <begin position="206"/>
        <end position="216"/>
    </location>
</feature>
<dbReference type="Gene3D" id="4.10.60.10">
    <property type="entry name" value="Zinc finger, CCHC-type"/>
    <property type="match status" value="1"/>
</dbReference>
<proteinExistence type="predicted"/>
<evidence type="ECO:0000313" key="4">
    <source>
        <dbReference type="EMBL" id="GJT47379.1"/>
    </source>
</evidence>